<dbReference type="Proteomes" id="UP000262954">
    <property type="component" value="Unassembled WGS sequence"/>
</dbReference>
<sequence>MKHFIENIIHKLGKKDYKLDKNLTSKGLIIEVLSKIPCIIRGSIKKIGLKKSSGILFAGRHCKLRHKYLITIGKTLTLGDNVEINALSKNGVKIGNNVTILKNSIIECTGVIRELGEGIEIGDHVGISQSCFIQVRGNVRIGSYVIMGPGVSIFSENHNADNTDEYIMNQGATRKGITIEDGVWLGAKCTILDGVTIGKHAIVAAGSVVTKDVPAYSIVGGVPAKLIKNRKE</sequence>
<dbReference type="EMBL" id="DNWC01000026">
    <property type="protein sequence ID" value="HBJ07710.1"/>
    <property type="molecule type" value="Genomic_DNA"/>
</dbReference>
<dbReference type="CDD" id="cd04647">
    <property type="entry name" value="LbH_MAT_like"/>
    <property type="match status" value="1"/>
</dbReference>
<dbReference type="GO" id="GO:0005829">
    <property type="term" value="C:cytosol"/>
    <property type="evidence" value="ECO:0007669"/>
    <property type="project" value="TreeGrafter"/>
</dbReference>
<evidence type="ECO:0000313" key="3">
    <source>
        <dbReference type="EMBL" id="HBJ07710.1"/>
    </source>
</evidence>
<accession>A0A354LZM1</accession>
<comment type="caution">
    <text evidence="3">The sequence shown here is derived from an EMBL/GenBank/DDBJ whole genome shotgun (WGS) entry which is preliminary data.</text>
</comment>
<dbReference type="PANTHER" id="PTHR23416:SF23">
    <property type="entry name" value="ACETYLTRANSFERASE C18B11.09C-RELATED"/>
    <property type="match status" value="1"/>
</dbReference>
<dbReference type="SUPFAM" id="SSF51161">
    <property type="entry name" value="Trimeric LpxA-like enzymes"/>
    <property type="match status" value="2"/>
</dbReference>
<dbReference type="InterPro" id="IPR011004">
    <property type="entry name" value="Trimer_LpxA-like_sf"/>
</dbReference>
<dbReference type="GO" id="GO:0008374">
    <property type="term" value="F:O-acyltransferase activity"/>
    <property type="evidence" value="ECO:0007669"/>
    <property type="project" value="TreeGrafter"/>
</dbReference>
<comment type="similarity">
    <text evidence="1">Belongs to the transferase hexapeptide repeat family.</text>
</comment>
<keyword evidence="2 3" id="KW-0808">Transferase</keyword>
<dbReference type="AlphaFoldDB" id="A0A354LZM1"/>
<organism evidence="3 4">
    <name type="scientific">Coprobacter fastidiosus</name>
    <dbReference type="NCBI Taxonomy" id="1099853"/>
    <lineage>
        <taxon>Bacteria</taxon>
        <taxon>Pseudomonadati</taxon>
        <taxon>Bacteroidota</taxon>
        <taxon>Bacteroidia</taxon>
        <taxon>Bacteroidales</taxon>
        <taxon>Barnesiellaceae</taxon>
        <taxon>Coprobacter</taxon>
    </lineage>
</organism>
<dbReference type="Gene3D" id="2.160.10.10">
    <property type="entry name" value="Hexapeptide repeat proteins"/>
    <property type="match status" value="2"/>
</dbReference>
<proteinExistence type="inferred from homology"/>
<dbReference type="PANTHER" id="PTHR23416">
    <property type="entry name" value="SIALIC ACID SYNTHASE-RELATED"/>
    <property type="match status" value="1"/>
</dbReference>
<dbReference type="InterPro" id="IPR001451">
    <property type="entry name" value="Hexapep"/>
</dbReference>
<dbReference type="Pfam" id="PF00132">
    <property type="entry name" value="Hexapep"/>
    <property type="match status" value="1"/>
</dbReference>
<keyword evidence="3" id="KW-0012">Acyltransferase</keyword>
<evidence type="ECO:0000256" key="2">
    <source>
        <dbReference type="ARBA" id="ARBA00022679"/>
    </source>
</evidence>
<reference evidence="3 4" key="1">
    <citation type="journal article" date="2018" name="Nat. Biotechnol.">
        <title>A standardized bacterial taxonomy based on genome phylogeny substantially revises the tree of life.</title>
        <authorList>
            <person name="Parks D.H."/>
            <person name="Chuvochina M."/>
            <person name="Waite D.W."/>
            <person name="Rinke C."/>
            <person name="Skarshewski A."/>
            <person name="Chaumeil P.A."/>
            <person name="Hugenholtz P."/>
        </authorList>
    </citation>
    <scope>NUCLEOTIDE SEQUENCE [LARGE SCALE GENOMIC DNA]</scope>
    <source>
        <strain evidence="3">UBA11482</strain>
    </source>
</reference>
<protein>
    <submittedName>
        <fullName evidence="3">Acyltransferase</fullName>
    </submittedName>
</protein>
<gene>
    <name evidence="3" type="ORF">DDY73_01780</name>
</gene>
<name>A0A354LZM1_9BACT</name>
<dbReference type="RefSeq" id="WP_022389556.1">
    <property type="nucleotide sequence ID" value="NZ_CAUAJF010000045.1"/>
</dbReference>
<evidence type="ECO:0000313" key="4">
    <source>
        <dbReference type="Proteomes" id="UP000262954"/>
    </source>
</evidence>
<dbReference type="InterPro" id="IPR051159">
    <property type="entry name" value="Hexapeptide_acetyltransf"/>
</dbReference>
<evidence type="ECO:0000256" key="1">
    <source>
        <dbReference type="ARBA" id="ARBA00007274"/>
    </source>
</evidence>